<sequence length="43" mass="4771">MIKGKALIKDNGYPLSKSITRHLSLLNLPFGSALITLVQLLEY</sequence>
<name>A0A099L4L9_COLPS</name>
<accession>A0A099L4L9</accession>
<protein>
    <submittedName>
        <fullName evidence="1">Uncharacterized protein</fullName>
    </submittedName>
</protein>
<dbReference type="AlphaFoldDB" id="A0A099L4L9"/>
<dbReference type="Proteomes" id="UP000029868">
    <property type="component" value="Unassembled WGS sequence"/>
</dbReference>
<organism evidence="1 2">
    <name type="scientific">Colwellia psychrerythraea</name>
    <name type="common">Vibrio psychroerythus</name>
    <dbReference type="NCBI Taxonomy" id="28229"/>
    <lineage>
        <taxon>Bacteria</taxon>
        <taxon>Pseudomonadati</taxon>
        <taxon>Pseudomonadota</taxon>
        <taxon>Gammaproteobacteria</taxon>
        <taxon>Alteromonadales</taxon>
        <taxon>Colwelliaceae</taxon>
        <taxon>Colwellia</taxon>
    </lineage>
</organism>
<evidence type="ECO:0000313" key="1">
    <source>
        <dbReference type="EMBL" id="KGJ97914.1"/>
    </source>
</evidence>
<dbReference type="EMBL" id="JQEC01000001">
    <property type="protein sequence ID" value="KGJ97914.1"/>
    <property type="molecule type" value="Genomic_DNA"/>
</dbReference>
<evidence type="ECO:0000313" key="2">
    <source>
        <dbReference type="Proteomes" id="UP000029868"/>
    </source>
</evidence>
<proteinExistence type="predicted"/>
<gene>
    <name evidence="1" type="ORF">GAB14E_0851</name>
</gene>
<dbReference type="PATRIC" id="fig|28229.3.peg.4"/>
<reference evidence="1 2" key="1">
    <citation type="submission" date="2014-08" db="EMBL/GenBank/DDBJ databases">
        <title>Genomic and Phenotypic Diversity of Colwellia psychrerythraea strains from Disparate Marine Basins.</title>
        <authorList>
            <person name="Techtmann S.M."/>
            <person name="Stelling S.C."/>
            <person name="Utturkar S.M."/>
            <person name="Alshibli N."/>
            <person name="Harris A."/>
            <person name="Brown S.D."/>
            <person name="Hazen T.C."/>
        </authorList>
    </citation>
    <scope>NUCLEOTIDE SEQUENCE [LARGE SCALE GENOMIC DNA]</scope>
    <source>
        <strain evidence="1 2">GAB14E</strain>
    </source>
</reference>
<comment type="caution">
    <text evidence="1">The sequence shown here is derived from an EMBL/GenBank/DDBJ whole genome shotgun (WGS) entry which is preliminary data.</text>
</comment>